<feature type="signal peptide" evidence="3">
    <location>
        <begin position="1"/>
        <end position="27"/>
    </location>
</feature>
<dbReference type="Gene3D" id="3.40.630.10">
    <property type="entry name" value="Zn peptidases"/>
    <property type="match status" value="1"/>
</dbReference>
<organism evidence="5 6">
    <name type="scientific">Leptidea sinapis</name>
    <dbReference type="NCBI Taxonomy" id="189913"/>
    <lineage>
        <taxon>Eukaryota</taxon>
        <taxon>Metazoa</taxon>
        <taxon>Ecdysozoa</taxon>
        <taxon>Arthropoda</taxon>
        <taxon>Hexapoda</taxon>
        <taxon>Insecta</taxon>
        <taxon>Pterygota</taxon>
        <taxon>Neoptera</taxon>
        <taxon>Endopterygota</taxon>
        <taxon>Lepidoptera</taxon>
        <taxon>Glossata</taxon>
        <taxon>Ditrysia</taxon>
        <taxon>Papilionoidea</taxon>
        <taxon>Pieridae</taxon>
        <taxon>Dismorphiinae</taxon>
        <taxon>Leptidea</taxon>
    </lineage>
</organism>
<keyword evidence="6" id="KW-1185">Reference proteome</keyword>
<dbReference type="SUPFAM" id="SSF53187">
    <property type="entry name" value="Zn-dependent exopeptidases"/>
    <property type="match status" value="1"/>
</dbReference>
<dbReference type="EMBL" id="FZQP02003334">
    <property type="protein sequence ID" value="VVC97952.1"/>
    <property type="molecule type" value="Genomic_DNA"/>
</dbReference>
<comment type="similarity">
    <text evidence="1">Belongs to the peptidase M14 family.</text>
</comment>
<evidence type="ECO:0000256" key="2">
    <source>
        <dbReference type="SAM" id="MobiDB-lite"/>
    </source>
</evidence>
<evidence type="ECO:0000313" key="5">
    <source>
        <dbReference type="EMBL" id="VVC97952.1"/>
    </source>
</evidence>
<feature type="chain" id="PRO_5022770289" description="Peptidase M14 domain-containing protein" evidence="3">
    <location>
        <begin position="28"/>
        <end position="361"/>
    </location>
</feature>
<protein>
    <recommendedName>
        <fullName evidence="4">Peptidase M14 domain-containing protein</fullName>
    </recommendedName>
</protein>
<sequence length="361" mass="41712">MSISYCYSILNCVFILWFCYECRCAYGKVPGDLEYWVDPRSSFRKTNDNGKISVHLQKTNKTIGSLRSSVNSSFNENKKIVKINQHFRAHPDPPRVTKMTNHKYYDPKSRHKQGRDKSVSDVEGMTDLSPYAIKKQLRLIAKKFPDANTTLDVIGRTVEYNDIVLMKITKTIDTERHFRAEDDKYADDPPKKKIIFIVHGLMVMGFQKGQSLLWISNIIRLLGYYLEYLDKFDIFFIPMANPDGISAAEEGEAVLYPKGYTDVQADDDKYIDMKGEVEEALRNASFTTFPFTMDSLSGWYGKIYGVPYALEFVMQLYENVYVDTEETYTDSSIKEVWRRIINVVFKNIWKSTSGAQDDNPS</sequence>
<accession>A0A5E4QKY0</accession>
<name>A0A5E4QKY0_9NEOP</name>
<evidence type="ECO:0000256" key="3">
    <source>
        <dbReference type="SAM" id="SignalP"/>
    </source>
</evidence>
<reference evidence="5 6" key="1">
    <citation type="submission" date="2017-07" db="EMBL/GenBank/DDBJ databases">
        <authorList>
            <person name="Talla V."/>
            <person name="Backstrom N."/>
        </authorList>
    </citation>
    <scope>NUCLEOTIDE SEQUENCE [LARGE SCALE GENOMIC DNA]</scope>
</reference>
<dbReference type="GO" id="GO:0006508">
    <property type="term" value="P:proteolysis"/>
    <property type="evidence" value="ECO:0007669"/>
    <property type="project" value="InterPro"/>
</dbReference>
<feature type="region of interest" description="Disordered" evidence="2">
    <location>
        <begin position="98"/>
        <end position="121"/>
    </location>
</feature>
<dbReference type="GO" id="GO:0008270">
    <property type="term" value="F:zinc ion binding"/>
    <property type="evidence" value="ECO:0007669"/>
    <property type="project" value="InterPro"/>
</dbReference>
<dbReference type="Proteomes" id="UP000324832">
    <property type="component" value="Unassembled WGS sequence"/>
</dbReference>
<evidence type="ECO:0000259" key="4">
    <source>
        <dbReference type="Pfam" id="PF00246"/>
    </source>
</evidence>
<dbReference type="Pfam" id="PF00246">
    <property type="entry name" value="Peptidase_M14"/>
    <property type="match status" value="1"/>
</dbReference>
<dbReference type="InterPro" id="IPR000834">
    <property type="entry name" value="Peptidase_M14"/>
</dbReference>
<feature type="domain" description="Peptidase M14" evidence="4">
    <location>
        <begin position="135"/>
        <end position="250"/>
    </location>
</feature>
<dbReference type="AlphaFoldDB" id="A0A5E4QKY0"/>
<proteinExistence type="inferred from homology"/>
<evidence type="ECO:0000313" key="6">
    <source>
        <dbReference type="Proteomes" id="UP000324832"/>
    </source>
</evidence>
<evidence type="ECO:0000256" key="1">
    <source>
        <dbReference type="ARBA" id="ARBA00005988"/>
    </source>
</evidence>
<gene>
    <name evidence="5" type="ORF">LSINAPIS_LOCUS9124</name>
</gene>
<keyword evidence="3" id="KW-0732">Signal</keyword>
<dbReference type="GO" id="GO:0004181">
    <property type="term" value="F:metallocarboxypeptidase activity"/>
    <property type="evidence" value="ECO:0007669"/>
    <property type="project" value="InterPro"/>
</dbReference>